<evidence type="ECO:0000256" key="2">
    <source>
        <dbReference type="ARBA" id="ARBA00022741"/>
    </source>
</evidence>
<organism evidence="7 8">
    <name type="scientific">Amphibalanus amphitrite</name>
    <name type="common">Striped barnacle</name>
    <name type="synonym">Balanus amphitrite</name>
    <dbReference type="NCBI Taxonomy" id="1232801"/>
    <lineage>
        <taxon>Eukaryota</taxon>
        <taxon>Metazoa</taxon>
        <taxon>Ecdysozoa</taxon>
        <taxon>Arthropoda</taxon>
        <taxon>Crustacea</taxon>
        <taxon>Multicrustacea</taxon>
        <taxon>Cirripedia</taxon>
        <taxon>Thoracica</taxon>
        <taxon>Thoracicalcarea</taxon>
        <taxon>Balanomorpha</taxon>
        <taxon>Balanoidea</taxon>
        <taxon>Balanidae</taxon>
        <taxon>Amphibalaninae</taxon>
        <taxon>Amphibalanus</taxon>
    </lineage>
</organism>
<dbReference type="PROSITE" id="PS00108">
    <property type="entry name" value="PROTEIN_KINASE_ST"/>
    <property type="match status" value="1"/>
</dbReference>
<dbReference type="GO" id="GO:0004674">
    <property type="term" value="F:protein serine/threonine kinase activity"/>
    <property type="evidence" value="ECO:0007669"/>
    <property type="project" value="TreeGrafter"/>
</dbReference>
<dbReference type="PANTHER" id="PTHR43289:SF14">
    <property type="entry name" value="LYMPHOKINE-ACTIVATED KILLER T-CELL-ORIGINATED PROTEIN KINASE"/>
    <property type="match status" value="1"/>
</dbReference>
<sequence length="238" mass="26022">MADNQSDIFKTPSKPARRRASKQWNEILIPESPMMKVIGYGTGINVSLLERGTPRRITQRSPWAVKRLSRRVHVAPEQAARLAREAELLRRLRHPCVVGYRGVAAGSAPGSVALLMEAASASLMDLVETRAESEPDPGPFPLSAIATVGLDIASALHYLHTDQHLLHGDLKSANVLVFGAFQRAKLCDFGVALPLDDQLAVTGDQTYVGTEPWSAPEVVFDGDVTHKTDIYSYALTLW</sequence>
<name>A0A6A4X475_AMPAM</name>
<dbReference type="GO" id="GO:0005524">
    <property type="term" value="F:ATP binding"/>
    <property type="evidence" value="ECO:0007669"/>
    <property type="project" value="UniProtKB-KW"/>
</dbReference>
<dbReference type="SUPFAM" id="SSF56112">
    <property type="entry name" value="Protein kinase-like (PK-like)"/>
    <property type="match status" value="1"/>
</dbReference>
<evidence type="ECO:0000256" key="3">
    <source>
        <dbReference type="ARBA" id="ARBA00022777"/>
    </source>
</evidence>
<dbReference type="PANTHER" id="PTHR43289">
    <property type="entry name" value="MITOGEN-ACTIVATED PROTEIN KINASE KINASE KINASE 20-RELATED"/>
    <property type="match status" value="1"/>
</dbReference>
<comment type="caution">
    <text evidence="7">The sequence shown here is derived from an EMBL/GenBank/DDBJ whole genome shotgun (WGS) entry which is preliminary data.</text>
</comment>
<dbReference type="Proteomes" id="UP000440578">
    <property type="component" value="Unassembled WGS sequence"/>
</dbReference>
<dbReference type="EMBL" id="VIIS01000383">
    <property type="protein sequence ID" value="KAF0309658.1"/>
    <property type="molecule type" value="Genomic_DNA"/>
</dbReference>
<feature type="domain" description="Protein kinase" evidence="6">
    <location>
        <begin position="32"/>
        <end position="238"/>
    </location>
</feature>
<evidence type="ECO:0000256" key="5">
    <source>
        <dbReference type="SAM" id="MobiDB-lite"/>
    </source>
</evidence>
<dbReference type="Gene3D" id="3.30.200.20">
    <property type="entry name" value="Phosphorylase Kinase, domain 1"/>
    <property type="match status" value="1"/>
</dbReference>
<dbReference type="InterPro" id="IPR008271">
    <property type="entry name" value="Ser/Thr_kinase_AS"/>
</dbReference>
<dbReference type="Pfam" id="PF00069">
    <property type="entry name" value="Pkinase"/>
    <property type="match status" value="1"/>
</dbReference>
<dbReference type="AlphaFoldDB" id="A0A6A4X475"/>
<dbReference type="SMART" id="SM00220">
    <property type="entry name" value="S_TKc"/>
    <property type="match status" value="1"/>
</dbReference>
<keyword evidence="8" id="KW-1185">Reference proteome</keyword>
<dbReference type="OrthoDB" id="4062651at2759"/>
<protein>
    <submittedName>
        <fullName evidence="7">Lymphokine-activated killer T-cell-originated protein kinase</fullName>
    </submittedName>
</protein>
<feature type="region of interest" description="Disordered" evidence="5">
    <location>
        <begin position="1"/>
        <end position="22"/>
    </location>
</feature>
<reference evidence="7 8" key="1">
    <citation type="submission" date="2019-07" db="EMBL/GenBank/DDBJ databases">
        <title>Draft genome assembly of a fouling barnacle, Amphibalanus amphitrite (Darwin, 1854): The first reference genome for Thecostraca.</title>
        <authorList>
            <person name="Kim W."/>
        </authorList>
    </citation>
    <scope>NUCLEOTIDE SEQUENCE [LARGE SCALE GENOMIC DNA]</scope>
    <source>
        <strain evidence="7">SNU_AA5</strain>
        <tissue evidence="7">Soma without cirri and trophi</tissue>
    </source>
</reference>
<evidence type="ECO:0000313" key="7">
    <source>
        <dbReference type="EMBL" id="KAF0309658.1"/>
    </source>
</evidence>
<dbReference type="InterPro" id="IPR000719">
    <property type="entry name" value="Prot_kinase_dom"/>
</dbReference>
<keyword evidence="2" id="KW-0547">Nucleotide-binding</keyword>
<keyword evidence="3 7" id="KW-0418">Kinase</keyword>
<evidence type="ECO:0000256" key="4">
    <source>
        <dbReference type="ARBA" id="ARBA00022840"/>
    </source>
</evidence>
<keyword evidence="4" id="KW-0067">ATP-binding</keyword>
<dbReference type="Gene3D" id="1.10.510.10">
    <property type="entry name" value="Transferase(Phosphotransferase) domain 1"/>
    <property type="match status" value="1"/>
</dbReference>
<dbReference type="PROSITE" id="PS50011">
    <property type="entry name" value="PROTEIN_KINASE_DOM"/>
    <property type="match status" value="1"/>
</dbReference>
<gene>
    <name evidence="7" type="primary">PBK_1</name>
    <name evidence="7" type="ORF">FJT64_019245</name>
</gene>
<accession>A0A6A4X475</accession>
<keyword evidence="1" id="KW-0808">Transferase</keyword>
<evidence type="ECO:0000313" key="8">
    <source>
        <dbReference type="Proteomes" id="UP000440578"/>
    </source>
</evidence>
<dbReference type="InterPro" id="IPR011009">
    <property type="entry name" value="Kinase-like_dom_sf"/>
</dbReference>
<proteinExistence type="predicted"/>
<evidence type="ECO:0000256" key="1">
    <source>
        <dbReference type="ARBA" id="ARBA00022679"/>
    </source>
</evidence>
<evidence type="ECO:0000259" key="6">
    <source>
        <dbReference type="PROSITE" id="PS50011"/>
    </source>
</evidence>